<dbReference type="NCBIfam" id="NF003057">
    <property type="entry name" value="PRK03975.1-5"/>
    <property type="match status" value="1"/>
</dbReference>
<dbReference type="GO" id="GO:0006352">
    <property type="term" value="P:DNA-templated transcription initiation"/>
    <property type="evidence" value="ECO:0007669"/>
    <property type="project" value="InterPro"/>
</dbReference>
<comment type="caution">
    <text evidence="2">The sequence shown here is derived from an EMBL/GenBank/DDBJ whole genome shotgun (WGS) entry which is preliminary data.</text>
</comment>
<dbReference type="NCBIfam" id="TIGR00721">
    <property type="entry name" value="tfx"/>
    <property type="match status" value="1"/>
</dbReference>
<keyword evidence="3" id="KW-1185">Reference proteome</keyword>
<evidence type="ECO:0000313" key="2">
    <source>
        <dbReference type="EMBL" id="MDV0443756.1"/>
    </source>
</evidence>
<proteinExistence type="predicted"/>
<dbReference type="Pfam" id="PF14601">
    <property type="entry name" value="TFX_C"/>
    <property type="match status" value="1"/>
</dbReference>
<evidence type="ECO:0000259" key="1">
    <source>
        <dbReference type="PROSITE" id="PS50943"/>
    </source>
</evidence>
<sequence length="159" mass="18215">MKRKIFTNTSGNNRFYRVKNVEYLTVKEAILTERQKTVLQCRKMGMTQQQIADMLNTNKSNISLIEKSALKNVRMAKDVLEFVYSMDAAHICVLARGTNINRAPQILYEAVQPLGIKIQYDIGALVTHIRTAVPEKLRENEVRTDIHIYLNDTGILYIG</sequence>
<dbReference type="PROSITE" id="PS50943">
    <property type="entry name" value="HTH_CROC1"/>
    <property type="match status" value="1"/>
</dbReference>
<dbReference type="GO" id="GO:0003677">
    <property type="term" value="F:DNA binding"/>
    <property type="evidence" value="ECO:0007669"/>
    <property type="project" value="InterPro"/>
</dbReference>
<protein>
    <recommendedName>
        <fullName evidence="1">HTH cro/C1-type domain-containing protein</fullName>
    </recommendedName>
</protein>
<dbReference type="InterPro" id="IPR007630">
    <property type="entry name" value="RNA_pol_sigma70_r4"/>
</dbReference>
<dbReference type="GO" id="GO:0003700">
    <property type="term" value="F:DNA-binding transcription factor activity"/>
    <property type="evidence" value="ECO:0007669"/>
    <property type="project" value="InterPro"/>
</dbReference>
<gene>
    <name evidence="2" type="ORF">McpCs1_11370</name>
</gene>
<name>A0AAE4MGC1_9EURY</name>
<dbReference type="AlphaFoldDB" id="A0AAE4MGC1"/>
<dbReference type="InterPro" id="IPR004645">
    <property type="entry name" value="Tfx_DNA-bd_arc"/>
</dbReference>
<dbReference type="InterPro" id="IPR001387">
    <property type="entry name" value="Cro/C1-type_HTH"/>
</dbReference>
<organism evidence="2 3">
    <name type="scientific">Methanorbis rubei</name>
    <dbReference type="NCBI Taxonomy" id="3028300"/>
    <lineage>
        <taxon>Archaea</taxon>
        <taxon>Methanobacteriati</taxon>
        <taxon>Methanobacteriota</taxon>
        <taxon>Stenosarchaea group</taxon>
        <taxon>Methanomicrobia</taxon>
        <taxon>Methanomicrobiales</taxon>
        <taxon>Methanocorpusculaceae</taxon>
        <taxon>Methanorbis</taxon>
    </lineage>
</organism>
<dbReference type="InterPro" id="IPR036657">
    <property type="entry name" value="Tfx_DNA-bd_sf_arc"/>
</dbReference>
<dbReference type="EMBL" id="JAWDKB010000004">
    <property type="protein sequence ID" value="MDV0443756.1"/>
    <property type="molecule type" value="Genomic_DNA"/>
</dbReference>
<dbReference type="Pfam" id="PF04545">
    <property type="entry name" value="Sigma70_r4"/>
    <property type="match status" value="1"/>
</dbReference>
<evidence type="ECO:0000313" key="3">
    <source>
        <dbReference type="Proteomes" id="UP001283212"/>
    </source>
</evidence>
<dbReference type="InterPro" id="IPR029291">
    <property type="entry name" value="Tfx_C"/>
</dbReference>
<reference evidence="2 3" key="1">
    <citation type="submission" date="2023-06" db="EMBL/GenBank/DDBJ databases">
        <title>Genome sequence of Methancorpusculaceae sp. Cs1.</title>
        <authorList>
            <person name="Protasov E."/>
            <person name="Platt K."/>
            <person name="Poehlein A."/>
            <person name="Daniel R."/>
            <person name="Brune A."/>
        </authorList>
    </citation>
    <scope>NUCLEOTIDE SEQUENCE [LARGE SCALE GENOMIC DNA]</scope>
    <source>
        <strain evidence="2 3">Cs1</strain>
    </source>
</reference>
<feature type="domain" description="HTH cro/C1-type" evidence="1">
    <location>
        <begin position="43"/>
        <end position="67"/>
    </location>
</feature>
<dbReference type="Proteomes" id="UP001283212">
    <property type="component" value="Unassembled WGS sequence"/>
</dbReference>
<dbReference type="SUPFAM" id="SSF89915">
    <property type="entry name" value="DNA-binding protein Tfx"/>
    <property type="match status" value="1"/>
</dbReference>
<dbReference type="Gene3D" id="3.30.1190.10">
    <property type="entry name" value="DNA-binding protein Tfx superfamily, archaea"/>
    <property type="match status" value="1"/>
</dbReference>
<accession>A0AAE4MGC1</accession>